<dbReference type="RefSeq" id="XP_064735038.1">
    <property type="nucleotide sequence ID" value="XM_064869541.1"/>
</dbReference>
<dbReference type="SMART" id="SM00659">
    <property type="entry name" value="RPOLCX"/>
    <property type="match status" value="1"/>
</dbReference>
<comment type="caution">
    <text evidence="6">The sequence shown here is derived from an EMBL/GenBank/DDBJ whole genome shotgun (WGS) entry which is preliminary data.</text>
</comment>
<evidence type="ECO:0000256" key="2">
    <source>
        <dbReference type="ARBA" id="ARBA00022723"/>
    </source>
</evidence>
<dbReference type="Pfam" id="PF03604">
    <property type="entry name" value="Zn_ribbon_RPAB4"/>
    <property type="match status" value="1"/>
</dbReference>
<dbReference type="Gene3D" id="2.20.28.30">
    <property type="entry name" value="RNA polymerase ii, chain L"/>
    <property type="match status" value="1"/>
</dbReference>
<evidence type="ECO:0000256" key="3">
    <source>
        <dbReference type="ARBA" id="ARBA00022833"/>
    </source>
</evidence>
<evidence type="ECO:0000256" key="4">
    <source>
        <dbReference type="ARBA" id="ARBA00023242"/>
    </source>
</evidence>
<comment type="similarity">
    <text evidence="5">Belongs to the archaeal Rpo12/eukaryotic RPC10 RNA polymerase subunit family.</text>
</comment>
<protein>
    <submittedName>
        <fullName evidence="6">DNA-directed RNA polymerase core subunit rpc10</fullName>
    </submittedName>
</protein>
<keyword evidence="3" id="KW-0862">Zinc</keyword>
<reference evidence="6 7" key="1">
    <citation type="journal article" date="2023" name="Res Sq">
        <title>Genomic and morphological characterization of Knufia obscura isolated from the Mars 2020 spacecraft assembly facility.</title>
        <authorList>
            <person name="Chander A.M."/>
            <person name="Teixeira M.M."/>
            <person name="Singh N.K."/>
            <person name="Williams M.P."/>
            <person name="Parker C.W."/>
            <person name="Leo P."/>
            <person name="Stajich J.E."/>
            <person name="Torok T."/>
            <person name="Tighe S."/>
            <person name="Mason C.E."/>
            <person name="Venkateswaran K."/>
        </authorList>
    </citation>
    <scope>NUCLEOTIDE SEQUENCE [LARGE SCALE GENOMIC DNA]</scope>
    <source>
        <strain evidence="6 7">CCFEE 5817</strain>
    </source>
</reference>
<keyword evidence="6" id="KW-0804">Transcription</keyword>
<keyword evidence="6" id="KW-0240">DNA-directed RNA polymerase</keyword>
<dbReference type="InterPro" id="IPR006591">
    <property type="entry name" value="RNAP_P/RPABC4"/>
</dbReference>
<evidence type="ECO:0000313" key="7">
    <source>
        <dbReference type="Proteomes" id="UP001334248"/>
    </source>
</evidence>
<dbReference type="SUPFAM" id="SSF63393">
    <property type="entry name" value="RNA polymerase subunits"/>
    <property type="match status" value="1"/>
</dbReference>
<dbReference type="InterPro" id="IPR029040">
    <property type="entry name" value="RPABC4/Spt4"/>
</dbReference>
<keyword evidence="2" id="KW-0479">Metal-binding</keyword>
<evidence type="ECO:0000256" key="5">
    <source>
        <dbReference type="ARBA" id="ARBA00025770"/>
    </source>
</evidence>
<dbReference type="GO" id="GO:0000428">
    <property type="term" value="C:DNA-directed RNA polymerase complex"/>
    <property type="evidence" value="ECO:0007669"/>
    <property type="project" value="UniProtKB-KW"/>
</dbReference>
<dbReference type="InterPro" id="IPR039747">
    <property type="entry name" value="RPABC4"/>
</dbReference>
<dbReference type="PANTHER" id="PTHR12056:SF2">
    <property type="entry name" value="GEO11084P1"/>
    <property type="match status" value="1"/>
</dbReference>
<keyword evidence="4" id="KW-0539">Nucleus</keyword>
<evidence type="ECO:0000313" key="6">
    <source>
        <dbReference type="EMBL" id="KAK5946948.1"/>
    </source>
</evidence>
<dbReference type="GeneID" id="89994542"/>
<dbReference type="EMBL" id="JAVHJV010000001">
    <property type="protein sequence ID" value="KAK5946948.1"/>
    <property type="molecule type" value="Genomic_DNA"/>
</dbReference>
<name>A0ABR0S283_9EURO</name>
<dbReference type="Proteomes" id="UP001334248">
    <property type="component" value="Unassembled WGS sequence"/>
</dbReference>
<proteinExistence type="inferred from homology"/>
<comment type="subcellular location">
    <subcellularLocation>
        <location evidence="1">Nucleus</location>
    </subcellularLocation>
</comment>
<accession>A0ABR0S283</accession>
<evidence type="ECO:0000256" key="1">
    <source>
        <dbReference type="ARBA" id="ARBA00004123"/>
    </source>
</evidence>
<keyword evidence="7" id="KW-1185">Reference proteome</keyword>
<sequence>MSQRDATSGQIYGYDAGSAPAPKVGYICGDCAAKVYLDKEDKIRCSQCGHRVLYKERTKR</sequence>
<organism evidence="6 7">
    <name type="scientific">Knufia obscura</name>
    <dbReference type="NCBI Taxonomy" id="1635080"/>
    <lineage>
        <taxon>Eukaryota</taxon>
        <taxon>Fungi</taxon>
        <taxon>Dikarya</taxon>
        <taxon>Ascomycota</taxon>
        <taxon>Pezizomycotina</taxon>
        <taxon>Eurotiomycetes</taxon>
        <taxon>Chaetothyriomycetidae</taxon>
        <taxon>Chaetothyriales</taxon>
        <taxon>Trichomeriaceae</taxon>
        <taxon>Knufia</taxon>
    </lineage>
</organism>
<dbReference type="PANTHER" id="PTHR12056">
    <property type="entry name" value="DNA-DIRECTED RNA POLYMERASES I, II, AND III"/>
    <property type="match status" value="1"/>
</dbReference>
<gene>
    <name evidence="6" type="primary">RPC10</name>
    <name evidence="6" type="ORF">PMZ80_001093</name>
</gene>